<evidence type="ECO:0000256" key="3">
    <source>
        <dbReference type="ARBA" id="ARBA00022692"/>
    </source>
</evidence>
<comment type="caution">
    <text evidence="8">The sequence shown here is derived from an EMBL/GenBank/DDBJ whole genome shotgun (WGS) entry which is preliminary data.</text>
</comment>
<comment type="subcellular location">
    <subcellularLocation>
        <location evidence="1">Membrane</location>
        <topology evidence="1">Single-pass type II membrane protein</topology>
    </subcellularLocation>
</comment>
<evidence type="ECO:0000256" key="4">
    <source>
        <dbReference type="ARBA" id="ARBA00022968"/>
    </source>
</evidence>
<dbReference type="AlphaFoldDB" id="A0A8K0WRF0"/>
<keyword evidence="3" id="KW-0812">Transmembrane</keyword>
<evidence type="ECO:0000256" key="1">
    <source>
        <dbReference type="ARBA" id="ARBA00004606"/>
    </source>
</evidence>
<name>A0A8K0WRF0_9HYPO</name>
<organism evidence="8 9">
    <name type="scientific">Stachybotrys elegans</name>
    <dbReference type="NCBI Taxonomy" id="80388"/>
    <lineage>
        <taxon>Eukaryota</taxon>
        <taxon>Fungi</taxon>
        <taxon>Dikarya</taxon>
        <taxon>Ascomycota</taxon>
        <taxon>Pezizomycotina</taxon>
        <taxon>Sordariomycetes</taxon>
        <taxon>Hypocreomycetidae</taxon>
        <taxon>Hypocreales</taxon>
        <taxon>Stachybotryaceae</taxon>
        <taxon>Stachybotrys</taxon>
    </lineage>
</organism>
<keyword evidence="5" id="KW-1133">Transmembrane helix</keyword>
<dbReference type="GO" id="GO:0016020">
    <property type="term" value="C:membrane"/>
    <property type="evidence" value="ECO:0007669"/>
    <property type="project" value="UniProtKB-SubCell"/>
</dbReference>
<keyword evidence="6" id="KW-0472">Membrane</keyword>
<dbReference type="PANTHER" id="PTHR23033:SF40">
    <property type="entry name" value="APPLE DOMAIN-CONTAINING PROTEIN"/>
    <property type="match status" value="1"/>
</dbReference>
<evidence type="ECO:0000256" key="7">
    <source>
        <dbReference type="SAM" id="MobiDB-lite"/>
    </source>
</evidence>
<evidence type="ECO:0000313" key="8">
    <source>
        <dbReference type="EMBL" id="KAH7320073.1"/>
    </source>
</evidence>
<evidence type="ECO:0000313" key="9">
    <source>
        <dbReference type="Proteomes" id="UP000813444"/>
    </source>
</evidence>
<gene>
    <name evidence="8" type="ORF">B0I35DRAFT_227756</name>
</gene>
<sequence>MVVTSRALSRRSLGIALIIGALLGALFLASQRLDGLCPDGEYCNGGGRLSLDKGSPSIHAQPSHVKSSSSSSPSSSSSSSQSSSQPSSSSPPVAPVSQSASDPLCADFPDTSNILLIMKTGASESFSKVPTQALTNLRCLPEYLVFGDMQQQVAGVTIHDSLDTVIPEVKNKSLDFELYFRQQRCPGDQEHCNKFSDTASQGWALDKYKNIHMAEKTYKMRPDYDWYLFVDADTYVVWPTIVEWLKRINPAERHYLGSVAYVGSTPFGHGGSGYLVSKASMQAMFEGQENVANKWDERITHECCGDFMFAVALKNETDVDVKNVWPTINGEKPFTLGYGEGQWCHPITTMHHIGSEEVSDFYAFEQERNFQSPMRIKDIYHRFLKPRLQSFRDDWDNTSDDWMYISPEGFGSLEDWKQDRVKKEGLNELEKDAHLNFTLCRDACFSLDECFQYKYHQGLCSMSRTIRHGVPTAPSDTMEERSMSGWDVKKIEAWVEAHDDCGEIEWPQL</sequence>
<comment type="similarity">
    <text evidence="2">Belongs to the glycosyltransferase 31 family. Beta3-Gal-T subfamily.</text>
</comment>
<evidence type="ECO:0008006" key="10">
    <source>
        <dbReference type="Google" id="ProtNLM"/>
    </source>
</evidence>
<feature type="region of interest" description="Disordered" evidence="7">
    <location>
        <begin position="53"/>
        <end position="101"/>
    </location>
</feature>
<evidence type="ECO:0000256" key="6">
    <source>
        <dbReference type="ARBA" id="ARBA00023136"/>
    </source>
</evidence>
<accession>A0A8K0WRF0</accession>
<keyword evidence="9" id="KW-1185">Reference proteome</keyword>
<dbReference type="InterPro" id="IPR026050">
    <property type="entry name" value="C1GALT1/C1GALT1_chp1"/>
</dbReference>
<protein>
    <recommendedName>
        <fullName evidence="10">Glycosyltransferase family 31 protein</fullName>
    </recommendedName>
</protein>
<evidence type="ECO:0000256" key="2">
    <source>
        <dbReference type="ARBA" id="ARBA00006462"/>
    </source>
</evidence>
<proteinExistence type="inferred from homology"/>
<feature type="compositionally biased region" description="Low complexity" evidence="7">
    <location>
        <begin position="67"/>
        <end position="101"/>
    </location>
</feature>
<dbReference type="Gene3D" id="3.90.550.50">
    <property type="match status" value="1"/>
</dbReference>
<dbReference type="Proteomes" id="UP000813444">
    <property type="component" value="Unassembled WGS sequence"/>
</dbReference>
<dbReference type="PANTHER" id="PTHR23033">
    <property type="entry name" value="BETA1,3-GALACTOSYLTRANSFERASE"/>
    <property type="match status" value="1"/>
</dbReference>
<dbReference type="EMBL" id="JAGPNK010000006">
    <property type="protein sequence ID" value="KAH7320073.1"/>
    <property type="molecule type" value="Genomic_DNA"/>
</dbReference>
<keyword evidence="4" id="KW-0735">Signal-anchor</keyword>
<reference evidence="8" key="1">
    <citation type="journal article" date="2021" name="Nat. Commun.">
        <title>Genetic determinants of endophytism in the Arabidopsis root mycobiome.</title>
        <authorList>
            <person name="Mesny F."/>
            <person name="Miyauchi S."/>
            <person name="Thiergart T."/>
            <person name="Pickel B."/>
            <person name="Atanasova L."/>
            <person name="Karlsson M."/>
            <person name="Huettel B."/>
            <person name="Barry K.W."/>
            <person name="Haridas S."/>
            <person name="Chen C."/>
            <person name="Bauer D."/>
            <person name="Andreopoulos W."/>
            <person name="Pangilinan J."/>
            <person name="LaButti K."/>
            <person name="Riley R."/>
            <person name="Lipzen A."/>
            <person name="Clum A."/>
            <person name="Drula E."/>
            <person name="Henrissat B."/>
            <person name="Kohler A."/>
            <person name="Grigoriev I.V."/>
            <person name="Martin F.M."/>
            <person name="Hacquard S."/>
        </authorList>
    </citation>
    <scope>NUCLEOTIDE SEQUENCE</scope>
    <source>
        <strain evidence="8">MPI-CAGE-CH-0235</strain>
    </source>
</reference>
<dbReference type="OrthoDB" id="414175at2759"/>
<evidence type="ECO:0000256" key="5">
    <source>
        <dbReference type="ARBA" id="ARBA00022989"/>
    </source>
</evidence>
<dbReference type="FunFam" id="3.90.550.50:FF:000039">
    <property type="entry name" value="WGS project CABT00000000 data, contig 2.9"/>
    <property type="match status" value="1"/>
</dbReference>